<dbReference type="SUPFAM" id="SSF102215">
    <property type="entry name" value="Creatininase"/>
    <property type="match status" value="1"/>
</dbReference>
<dbReference type="AlphaFoldDB" id="A0A6J7V3I9"/>
<keyword evidence="2" id="KW-0479">Metal-binding</keyword>
<dbReference type="PANTHER" id="PTHR35005:SF1">
    <property type="entry name" value="2-AMINO-5-FORMYLAMINO-6-RIBOSYLAMINOPYRIMIDIN-4(3H)-ONE 5'-MONOPHOSPHATE DEFORMYLASE"/>
    <property type="match status" value="1"/>
</dbReference>
<evidence type="ECO:0000313" key="5">
    <source>
        <dbReference type="EMBL" id="CAB4596565.1"/>
    </source>
</evidence>
<dbReference type="EMBL" id="CAEZUA010000100">
    <property type="protein sequence ID" value="CAB4596565.1"/>
    <property type="molecule type" value="Genomic_DNA"/>
</dbReference>
<evidence type="ECO:0000256" key="2">
    <source>
        <dbReference type="ARBA" id="ARBA00022723"/>
    </source>
</evidence>
<dbReference type="Pfam" id="PF02633">
    <property type="entry name" value="Creatininase"/>
    <property type="match status" value="1"/>
</dbReference>
<protein>
    <submittedName>
        <fullName evidence="6">Unannotated protein</fullName>
    </submittedName>
</protein>
<organism evidence="6">
    <name type="scientific">freshwater metagenome</name>
    <dbReference type="NCBI Taxonomy" id="449393"/>
    <lineage>
        <taxon>unclassified sequences</taxon>
        <taxon>metagenomes</taxon>
        <taxon>ecological metagenomes</taxon>
    </lineage>
</organism>
<proteinExistence type="predicted"/>
<reference evidence="6" key="1">
    <citation type="submission" date="2020-05" db="EMBL/GenBank/DDBJ databases">
        <authorList>
            <person name="Chiriac C."/>
            <person name="Salcher M."/>
            <person name="Ghai R."/>
            <person name="Kavagutti S V."/>
        </authorList>
    </citation>
    <scope>NUCLEOTIDE SEQUENCE</scope>
</reference>
<sequence>MAQGNQQIHYWKLSWKEIAALDRDSTLIIIPTGAIEQHGPHLPVDTDIFNATAISEGIAEQYKSSKNRVLVAPPIWWGTSPHHLGFPGTLSLRNETFAQIITETISSLLPHGFYRFLLINGHGGNAGNLTATVSQIKQDYALSVPTLSYWTMIKQTLIDIGTSPLGGMGHACEMETSLALHLRPDLVRMDLAIAEMPTEMTSWSCIDFRAGGPVGIALDFKRDSKHGIMGDPTVATAEKGKRIYEDAKKAIHSCIEELFALKKSQLLRD</sequence>
<name>A0A6J7V3I9_9ZZZZ</name>
<dbReference type="GO" id="GO:0016811">
    <property type="term" value="F:hydrolase activity, acting on carbon-nitrogen (but not peptide) bonds, in linear amides"/>
    <property type="evidence" value="ECO:0007669"/>
    <property type="project" value="TreeGrafter"/>
</dbReference>
<dbReference type="InterPro" id="IPR024087">
    <property type="entry name" value="Creatininase-like_sf"/>
</dbReference>
<keyword evidence="4" id="KW-0862">Zinc</keyword>
<keyword evidence="3" id="KW-0378">Hydrolase</keyword>
<dbReference type="EMBL" id="CAFBQZ010000039">
    <property type="protein sequence ID" value="CAB5072683.1"/>
    <property type="molecule type" value="Genomic_DNA"/>
</dbReference>
<evidence type="ECO:0000256" key="1">
    <source>
        <dbReference type="ARBA" id="ARBA00001947"/>
    </source>
</evidence>
<gene>
    <name evidence="5" type="ORF">UFOPK1773_01131</name>
    <name evidence="6" type="ORF">UFOPK4372_00631</name>
</gene>
<comment type="cofactor">
    <cofactor evidence="1">
        <name>Zn(2+)</name>
        <dbReference type="ChEBI" id="CHEBI:29105"/>
    </cofactor>
</comment>
<evidence type="ECO:0000256" key="4">
    <source>
        <dbReference type="ARBA" id="ARBA00022833"/>
    </source>
</evidence>
<dbReference type="GO" id="GO:0009231">
    <property type="term" value="P:riboflavin biosynthetic process"/>
    <property type="evidence" value="ECO:0007669"/>
    <property type="project" value="TreeGrafter"/>
</dbReference>
<dbReference type="Gene3D" id="3.40.50.10310">
    <property type="entry name" value="Creatininase"/>
    <property type="match status" value="1"/>
</dbReference>
<dbReference type="GO" id="GO:0046872">
    <property type="term" value="F:metal ion binding"/>
    <property type="evidence" value="ECO:0007669"/>
    <property type="project" value="UniProtKB-KW"/>
</dbReference>
<evidence type="ECO:0000256" key="3">
    <source>
        <dbReference type="ARBA" id="ARBA00022801"/>
    </source>
</evidence>
<dbReference type="PANTHER" id="PTHR35005">
    <property type="entry name" value="3-DEHYDRO-SCYLLO-INOSOSE HYDROLASE"/>
    <property type="match status" value="1"/>
</dbReference>
<dbReference type="InterPro" id="IPR003785">
    <property type="entry name" value="Creatininase/forma_Hydrolase"/>
</dbReference>
<accession>A0A6J7V3I9</accession>
<evidence type="ECO:0000313" key="6">
    <source>
        <dbReference type="EMBL" id="CAB5072683.1"/>
    </source>
</evidence>